<evidence type="ECO:0008006" key="3">
    <source>
        <dbReference type="Google" id="ProtNLM"/>
    </source>
</evidence>
<evidence type="ECO:0000313" key="1">
    <source>
        <dbReference type="EMBL" id="MEJ1089248.1"/>
    </source>
</evidence>
<dbReference type="Proteomes" id="UP001371224">
    <property type="component" value="Unassembled WGS sequence"/>
</dbReference>
<accession>A0ABU8LD43</accession>
<comment type="caution">
    <text evidence="1">The sequence shown here is derived from an EMBL/GenBank/DDBJ whole genome shotgun (WGS) entry which is preliminary data.</text>
</comment>
<dbReference type="EMBL" id="JBBDGM010000011">
    <property type="protein sequence ID" value="MEJ1089248.1"/>
    <property type="molecule type" value="Genomic_DNA"/>
</dbReference>
<evidence type="ECO:0000313" key="2">
    <source>
        <dbReference type="Proteomes" id="UP001371224"/>
    </source>
</evidence>
<protein>
    <recommendedName>
        <fullName evidence="3">DNA-binding protein</fullName>
    </recommendedName>
</protein>
<name>A0ABU8LD43_9MICO</name>
<gene>
    <name evidence="1" type="ORF">WDU99_13075</name>
</gene>
<proteinExistence type="predicted"/>
<sequence>MTPKKLPTRASDMTDGRARLHIGKKYLEVADLLAGETGEAINVCVGVAVLAGIAAADAICAVALGERYSGPDHKGAVTLLTRVDHDLGRRLSRLIGLKSESQYGAGLLTAHDRTVSLREATALIEEAERRLIG</sequence>
<keyword evidence="2" id="KW-1185">Reference proteome</keyword>
<organism evidence="1 2">
    <name type="scientific">Microbacterium bandirmense</name>
    <dbReference type="NCBI Taxonomy" id="3122050"/>
    <lineage>
        <taxon>Bacteria</taxon>
        <taxon>Bacillati</taxon>
        <taxon>Actinomycetota</taxon>
        <taxon>Actinomycetes</taxon>
        <taxon>Micrococcales</taxon>
        <taxon>Microbacteriaceae</taxon>
        <taxon>Microbacterium</taxon>
    </lineage>
</organism>
<dbReference type="RefSeq" id="WP_337332892.1">
    <property type="nucleotide sequence ID" value="NZ_JBBDGM010000011.1"/>
</dbReference>
<reference evidence="1 2" key="1">
    <citation type="submission" date="2024-02" db="EMBL/GenBank/DDBJ databases">
        <authorList>
            <person name="Saticioglu I.B."/>
        </authorList>
    </citation>
    <scope>NUCLEOTIDE SEQUENCE [LARGE SCALE GENOMIC DNA]</scope>
    <source>
        <strain evidence="1 2">Mu-80</strain>
    </source>
</reference>